<name>A0ABD2BUR9_VESMC</name>
<protein>
    <submittedName>
        <fullName evidence="1">Uncharacterized protein</fullName>
    </submittedName>
</protein>
<gene>
    <name evidence="1" type="ORF">V1477_013035</name>
</gene>
<dbReference type="EMBL" id="JAYRBN010000066">
    <property type="protein sequence ID" value="KAL2736526.1"/>
    <property type="molecule type" value="Genomic_DNA"/>
</dbReference>
<organism evidence="1 2">
    <name type="scientific">Vespula maculifrons</name>
    <name type="common">Eastern yellow jacket</name>
    <name type="synonym">Wasp</name>
    <dbReference type="NCBI Taxonomy" id="7453"/>
    <lineage>
        <taxon>Eukaryota</taxon>
        <taxon>Metazoa</taxon>
        <taxon>Ecdysozoa</taxon>
        <taxon>Arthropoda</taxon>
        <taxon>Hexapoda</taxon>
        <taxon>Insecta</taxon>
        <taxon>Pterygota</taxon>
        <taxon>Neoptera</taxon>
        <taxon>Endopterygota</taxon>
        <taxon>Hymenoptera</taxon>
        <taxon>Apocrita</taxon>
        <taxon>Aculeata</taxon>
        <taxon>Vespoidea</taxon>
        <taxon>Vespidae</taxon>
        <taxon>Vespinae</taxon>
        <taxon>Vespula</taxon>
    </lineage>
</organism>
<dbReference type="AlphaFoldDB" id="A0ABD2BUR9"/>
<comment type="caution">
    <text evidence="1">The sequence shown here is derived from an EMBL/GenBank/DDBJ whole genome shotgun (WGS) entry which is preliminary data.</text>
</comment>
<sequence length="90" mass="10237">MVTLLSGLTTKGHPYSADLYKHNEIHFYANCYKQCMSITSFSTTGLISQCTLEAVKSIKQITCRYYNHNCSLNKIIEKIIRVCNQHSATD</sequence>
<keyword evidence="2" id="KW-1185">Reference proteome</keyword>
<accession>A0ABD2BUR9</accession>
<reference evidence="1 2" key="1">
    <citation type="journal article" date="2024" name="Ann. Entomol. Soc. Am.">
        <title>Genomic analyses of the southern and eastern yellowjacket wasps (Hymenoptera: Vespidae) reveal evolutionary signatures of social life.</title>
        <authorList>
            <person name="Catto M.A."/>
            <person name="Caine P.B."/>
            <person name="Orr S.E."/>
            <person name="Hunt B.G."/>
            <person name="Goodisman M.A.D."/>
        </authorList>
    </citation>
    <scope>NUCLEOTIDE SEQUENCE [LARGE SCALE GENOMIC DNA]</scope>
    <source>
        <strain evidence="1">232</strain>
        <tissue evidence="1">Head and thorax</tissue>
    </source>
</reference>
<dbReference type="Proteomes" id="UP001607303">
    <property type="component" value="Unassembled WGS sequence"/>
</dbReference>
<evidence type="ECO:0000313" key="1">
    <source>
        <dbReference type="EMBL" id="KAL2736526.1"/>
    </source>
</evidence>
<proteinExistence type="predicted"/>
<evidence type="ECO:0000313" key="2">
    <source>
        <dbReference type="Proteomes" id="UP001607303"/>
    </source>
</evidence>